<dbReference type="InterPro" id="IPR013783">
    <property type="entry name" value="Ig-like_fold"/>
</dbReference>
<dbReference type="Pfam" id="PF17802">
    <property type="entry name" value="SpaA"/>
    <property type="match status" value="1"/>
</dbReference>
<organism evidence="4 5">
    <name type="scientific">Candidatus Olsenella stercoravium</name>
    <dbReference type="NCBI Taxonomy" id="2838713"/>
    <lineage>
        <taxon>Bacteria</taxon>
        <taxon>Bacillati</taxon>
        <taxon>Actinomycetota</taxon>
        <taxon>Coriobacteriia</taxon>
        <taxon>Coriobacteriales</taxon>
        <taxon>Atopobiaceae</taxon>
        <taxon>Olsenella</taxon>
    </lineage>
</organism>
<gene>
    <name evidence="4" type="ORF">IAA22_02700</name>
</gene>
<evidence type="ECO:0000256" key="2">
    <source>
        <dbReference type="SAM" id="SignalP"/>
    </source>
</evidence>
<evidence type="ECO:0000313" key="5">
    <source>
        <dbReference type="Proteomes" id="UP000824029"/>
    </source>
</evidence>
<keyword evidence="1" id="KW-1133">Transmembrane helix</keyword>
<keyword evidence="2" id="KW-0732">Signal</keyword>
<dbReference type="Proteomes" id="UP000824029">
    <property type="component" value="Unassembled WGS sequence"/>
</dbReference>
<dbReference type="NCBIfam" id="TIGR04226">
    <property type="entry name" value="RrgB_K2N_iso_D2"/>
    <property type="match status" value="1"/>
</dbReference>
<name>A0A9D2DJE1_9ACTN</name>
<sequence>MTRRTEMSWRTRTAALVAGLAVAASVASVGAVAVPTAAFAETGSVTINQQANSDATYDAYRLFTATIDNNTNNATQVAWDTGVTDDLQTQLVAFLNQDFGAGTNQYNTWLGNKGLDSGDTSVQKNAQNVLEYISSQVGGSAETGSHEYPWVDEGTFADEFAEWVTAKLTRVGTAIEGQAFTDDEGYYLFVTTASTIGDGDVATAPIWLPLGGNVTEVDEKALPVTITKEVQEDSKKGELGDEGWQSYADAEIGQEVPYRITVTVPANYNNFESFYAQIEDRLPKGLEYVSGSAEVTVGDEDVTDKFDIQYSNHVLTVTNVNTKASGGTGVPEIIPGSQIVLTYRAKLVDLNGAEIVYGSTGNTNTAYFRFSNDPDSTTHGEISDTATLYVYTATVDKTDKVTKQPLEGAKFVIKNAEGKYLTTDGDWTASESSASNVAVFTSNANGQLVDADGNAGIKGLDAGTYTLVEIEAPDGYVTPTGGAAEVTIKVIPIYNEQGKLTGLSGSVSGSLAQGDTATGAIDTGNVDFDVVNDKNISLALTGAEGVGIGGAVVVAVGLGWYLVRRHRMSADEA</sequence>
<dbReference type="PROSITE" id="PS51318">
    <property type="entry name" value="TAT"/>
    <property type="match status" value="1"/>
</dbReference>
<evidence type="ECO:0000259" key="3">
    <source>
        <dbReference type="Pfam" id="PF17802"/>
    </source>
</evidence>
<reference evidence="4" key="1">
    <citation type="journal article" date="2021" name="PeerJ">
        <title>Extensive microbial diversity within the chicken gut microbiome revealed by metagenomics and culture.</title>
        <authorList>
            <person name="Gilroy R."/>
            <person name="Ravi A."/>
            <person name="Getino M."/>
            <person name="Pursley I."/>
            <person name="Horton D.L."/>
            <person name="Alikhan N.F."/>
            <person name="Baker D."/>
            <person name="Gharbi K."/>
            <person name="Hall N."/>
            <person name="Watson M."/>
            <person name="Adriaenssens E.M."/>
            <person name="Foster-Nyarko E."/>
            <person name="Jarju S."/>
            <person name="Secka A."/>
            <person name="Antonio M."/>
            <person name="Oren A."/>
            <person name="Chaudhuri R.R."/>
            <person name="La Ragione R."/>
            <person name="Hildebrand F."/>
            <person name="Pallen M.J."/>
        </authorList>
    </citation>
    <scope>NUCLEOTIDE SEQUENCE</scope>
    <source>
        <strain evidence="4">ChiHecolR3B27-1887</strain>
    </source>
</reference>
<comment type="caution">
    <text evidence="4">The sequence shown here is derived from an EMBL/GenBank/DDBJ whole genome shotgun (WGS) entry which is preliminary data.</text>
</comment>
<reference evidence="4" key="2">
    <citation type="submission" date="2021-04" db="EMBL/GenBank/DDBJ databases">
        <authorList>
            <person name="Gilroy R."/>
        </authorList>
    </citation>
    <scope>NUCLEOTIDE SEQUENCE</scope>
    <source>
        <strain evidence="4">ChiHecolR3B27-1887</strain>
    </source>
</reference>
<keyword evidence="1" id="KW-0812">Transmembrane</keyword>
<dbReference type="AlphaFoldDB" id="A0A9D2DJE1"/>
<keyword evidence="1" id="KW-0472">Membrane</keyword>
<accession>A0A9D2DJE1</accession>
<dbReference type="NCBIfam" id="TIGR01451">
    <property type="entry name" value="B_ant_repeat"/>
    <property type="match status" value="1"/>
</dbReference>
<evidence type="ECO:0000256" key="1">
    <source>
        <dbReference type="SAM" id="Phobius"/>
    </source>
</evidence>
<dbReference type="InterPro" id="IPR041033">
    <property type="entry name" value="SpaA_PFL_dom_1"/>
</dbReference>
<evidence type="ECO:0000313" key="4">
    <source>
        <dbReference type="EMBL" id="HIZ18008.1"/>
    </source>
</evidence>
<dbReference type="InterPro" id="IPR047589">
    <property type="entry name" value="DUF11_rpt"/>
</dbReference>
<dbReference type="Gene3D" id="2.60.40.10">
    <property type="entry name" value="Immunoglobulins"/>
    <property type="match status" value="1"/>
</dbReference>
<feature type="transmembrane region" description="Helical" evidence="1">
    <location>
        <begin position="545"/>
        <end position="563"/>
    </location>
</feature>
<feature type="chain" id="PRO_5039147286" evidence="2">
    <location>
        <begin position="34"/>
        <end position="573"/>
    </location>
</feature>
<proteinExistence type="predicted"/>
<dbReference type="GO" id="GO:0005975">
    <property type="term" value="P:carbohydrate metabolic process"/>
    <property type="evidence" value="ECO:0007669"/>
    <property type="project" value="UniProtKB-ARBA"/>
</dbReference>
<protein>
    <submittedName>
        <fullName evidence="4">Isopeptide-forming domain-containing fimbrial protein</fullName>
    </submittedName>
</protein>
<dbReference type="InterPro" id="IPR026466">
    <property type="entry name" value="Fim_isopep_form_D2_dom"/>
</dbReference>
<dbReference type="EMBL" id="DXBZ01000051">
    <property type="protein sequence ID" value="HIZ18008.1"/>
    <property type="molecule type" value="Genomic_DNA"/>
</dbReference>
<dbReference type="Gene3D" id="2.60.40.740">
    <property type="match status" value="1"/>
</dbReference>
<feature type="signal peptide" evidence="2">
    <location>
        <begin position="1"/>
        <end position="33"/>
    </location>
</feature>
<feature type="domain" description="SpaA-like prealbumin fold" evidence="3">
    <location>
        <begin position="394"/>
        <end position="488"/>
    </location>
</feature>
<dbReference type="InterPro" id="IPR006311">
    <property type="entry name" value="TAT_signal"/>
</dbReference>